<comment type="caution">
    <text evidence="2">The sequence shown here is derived from an EMBL/GenBank/DDBJ whole genome shotgun (WGS) entry which is preliminary data.</text>
</comment>
<keyword evidence="2" id="KW-0255">Endonuclease</keyword>
<reference evidence="2" key="1">
    <citation type="submission" date="2018-09" db="EMBL/GenBank/DDBJ databases">
        <title>Murine metabolic-syndrome-specific gut microbial biobank.</title>
        <authorList>
            <person name="Liu C."/>
        </authorList>
    </citation>
    <scope>NUCLEOTIDE SEQUENCE</scope>
    <source>
        <strain evidence="2">D42-62</strain>
    </source>
</reference>
<dbReference type="CDD" id="cd00085">
    <property type="entry name" value="HNHc"/>
    <property type="match status" value="1"/>
</dbReference>
<dbReference type="EMBL" id="QZDT01000114">
    <property type="protein sequence ID" value="NBJ95563.1"/>
    <property type="molecule type" value="Genomic_DNA"/>
</dbReference>
<keyword evidence="2" id="KW-0540">Nuclease</keyword>
<gene>
    <name evidence="2" type="ORF">D5281_24385</name>
</gene>
<dbReference type="OrthoDB" id="9802901at2"/>
<dbReference type="Proteomes" id="UP001154420">
    <property type="component" value="Unassembled WGS sequence"/>
</dbReference>
<accession>A0A9X5BKU6</accession>
<dbReference type="InterPro" id="IPR003615">
    <property type="entry name" value="HNH_nuc"/>
</dbReference>
<evidence type="ECO:0000259" key="1">
    <source>
        <dbReference type="Pfam" id="PF13395"/>
    </source>
</evidence>
<dbReference type="GO" id="GO:0004519">
    <property type="term" value="F:endonuclease activity"/>
    <property type="evidence" value="ECO:0007669"/>
    <property type="project" value="UniProtKB-KW"/>
</dbReference>
<keyword evidence="3" id="KW-1185">Reference proteome</keyword>
<protein>
    <submittedName>
        <fullName evidence="2">HNH endonuclease</fullName>
    </submittedName>
</protein>
<proteinExistence type="predicted"/>
<organism evidence="2 3">
    <name type="scientific">Parablautia muri</name>
    <dbReference type="NCBI Taxonomy" id="2320879"/>
    <lineage>
        <taxon>Bacteria</taxon>
        <taxon>Bacillati</taxon>
        <taxon>Bacillota</taxon>
        <taxon>Clostridia</taxon>
        <taxon>Lachnospirales</taxon>
        <taxon>Lachnospiraceae</taxon>
        <taxon>Parablautia</taxon>
    </lineage>
</organism>
<feature type="domain" description="HNH nuclease" evidence="1">
    <location>
        <begin position="101"/>
        <end position="138"/>
    </location>
</feature>
<name>A0A9X5BKU6_9FIRM</name>
<evidence type="ECO:0000313" key="3">
    <source>
        <dbReference type="Proteomes" id="UP001154420"/>
    </source>
</evidence>
<dbReference type="AlphaFoldDB" id="A0A9X5BKU6"/>
<dbReference type="RefSeq" id="WP_160562432.1">
    <property type="nucleotide sequence ID" value="NZ_QZDT01000114.1"/>
</dbReference>
<dbReference type="Pfam" id="PF13395">
    <property type="entry name" value="HNH_4"/>
    <property type="match status" value="1"/>
</dbReference>
<sequence length="174" mass="20288">MAIILTNGKYYITHSKTGAVMKVLDIEQAQDFHSVDKAILQKNKVPGKCAGYYIMNTDVKEKKHKKKKKRKRKKFTKEERKAIYQKTDGVCYLCGGDITFGSFEIEHRMPKSKGGTDSLDNLFPCGHCCNMTKHDIYPDDFEEKVSQIFLYKMDKRHEDKLSWKIVHKMLNKMI</sequence>
<keyword evidence="2" id="KW-0378">Hydrolase</keyword>
<evidence type="ECO:0000313" key="2">
    <source>
        <dbReference type="EMBL" id="NBJ95563.1"/>
    </source>
</evidence>
<dbReference type="Gene3D" id="1.10.30.50">
    <property type="match status" value="1"/>
</dbReference>